<comment type="caution">
    <text evidence="2">The sequence shown here is derived from an EMBL/GenBank/DDBJ whole genome shotgun (WGS) entry which is preliminary data.</text>
</comment>
<proteinExistence type="predicted"/>
<dbReference type="InterPro" id="IPR000415">
    <property type="entry name" value="Nitroreductase-like"/>
</dbReference>
<dbReference type="Gene3D" id="3.40.109.10">
    <property type="entry name" value="NADH Oxidase"/>
    <property type="match status" value="1"/>
</dbReference>
<dbReference type="EMBL" id="VKDK01000008">
    <property type="protein sequence ID" value="TRX61982.1"/>
    <property type="molecule type" value="Genomic_DNA"/>
</dbReference>
<name>A0A553FXP0_9CORY</name>
<evidence type="ECO:0000256" key="1">
    <source>
        <dbReference type="SAM" id="MobiDB-lite"/>
    </source>
</evidence>
<sequence length="213" mass="24200">MRLGEFDYTLDLDNSQPIDPPTKDTHSRQPSLTNADRHINIEARSLEQSDLHALLNNSFLKPLTSPEMSRPYASAGSLYPVQVFILARRGGQWERFHLLPLARRLENLGPIPFTEIFNYVGCDGPVALEQVDLVLGFGIIPEISIAKYRLRGYKFSLIEMGEMIQEVTRNAGSMNFSTRPYGYFDELSIANLWGLNPDDIWIEQLQLLAKEDS</sequence>
<evidence type="ECO:0000313" key="3">
    <source>
        <dbReference type="Proteomes" id="UP000320443"/>
    </source>
</evidence>
<evidence type="ECO:0000313" key="2">
    <source>
        <dbReference type="EMBL" id="TRX61982.1"/>
    </source>
</evidence>
<dbReference type="RefSeq" id="WP_144013481.1">
    <property type="nucleotide sequence ID" value="NZ_VIOG01000002.1"/>
</dbReference>
<gene>
    <name evidence="2" type="ORF">FNY97_06830</name>
</gene>
<protein>
    <submittedName>
        <fullName evidence="2">Uncharacterized protein</fullName>
    </submittedName>
</protein>
<dbReference type="Proteomes" id="UP000320443">
    <property type="component" value="Unassembled WGS sequence"/>
</dbReference>
<dbReference type="AlphaFoldDB" id="A0A553FXP0"/>
<accession>A0A553FXP0</accession>
<keyword evidence="3" id="KW-1185">Reference proteome</keyword>
<organism evidence="2 3">
    <name type="scientific">Corynebacterium hiratae</name>
    <dbReference type="NCBI Taxonomy" id="3139423"/>
    <lineage>
        <taxon>Bacteria</taxon>
        <taxon>Bacillati</taxon>
        <taxon>Actinomycetota</taxon>
        <taxon>Actinomycetes</taxon>
        <taxon>Mycobacteriales</taxon>
        <taxon>Corynebacteriaceae</taxon>
        <taxon>Corynebacterium</taxon>
    </lineage>
</organism>
<reference evidence="2 3" key="1">
    <citation type="submission" date="2019-07" db="EMBL/GenBank/DDBJ databases">
        <title>Draft genome of C. aurimucosum strain 2274.</title>
        <authorList>
            <person name="Pacheco L.G.C."/>
            <person name="Aguiar E.R.G.R."/>
            <person name="Santos C.S."/>
            <person name="Rocha D.J.P.G."/>
            <person name="Sant'Anna L.O."/>
            <person name="Mattos-Guaraldi A.L."/>
            <person name="Santos L.S."/>
        </authorList>
    </citation>
    <scope>NUCLEOTIDE SEQUENCE [LARGE SCALE GENOMIC DNA]</scope>
    <source>
        <strain evidence="2 3">2274</strain>
    </source>
</reference>
<feature type="region of interest" description="Disordered" evidence="1">
    <location>
        <begin position="1"/>
        <end position="33"/>
    </location>
</feature>
<dbReference type="GO" id="GO:0016491">
    <property type="term" value="F:oxidoreductase activity"/>
    <property type="evidence" value="ECO:0007669"/>
    <property type="project" value="InterPro"/>
</dbReference>